<evidence type="ECO:0000313" key="2">
    <source>
        <dbReference type="Proteomes" id="UP000095287"/>
    </source>
</evidence>
<feature type="region of interest" description="Disordered" evidence="1">
    <location>
        <begin position="1"/>
        <end position="35"/>
    </location>
</feature>
<feature type="compositionally biased region" description="Basic and acidic residues" evidence="1">
    <location>
        <begin position="1"/>
        <end position="15"/>
    </location>
</feature>
<evidence type="ECO:0000256" key="1">
    <source>
        <dbReference type="SAM" id="MobiDB-lite"/>
    </source>
</evidence>
<evidence type="ECO:0000313" key="3">
    <source>
        <dbReference type="WBParaSite" id="L893_g33378.t1"/>
    </source>
</evidence>
<keyword evidence="2" id="KW-1185">Reference proteome</keyword>
<sequence length="136" mass="15284">MDPKQPKRGEDETPKKPRARHKLSQTNDDEIRRTPQLSVPVGLKLDATSLRRALGGISEITETFEDRGGLCEGFPRSPKLLKMEVDVSQNEELGPTLLVSYVRTQKDPPTRLRQEALIPLRAVSMAQVAPFRKVVK</sequence>
<name>A0A1I8A6L8_9BILA</name>
<dbReference type="Proteomes" id="UP000095287">
    <property type="component" value="Unplaced"/>
</dbReference>
<accession>A0A1I8A6L8</accession>
<protein>
    <submittedName>
        <fullName evidence="3">Uncharacterized protein</fullName>
    </submittedName>
</protein>
<reference evidence="3" key="1">
    <citation type="submission" date="2016-11" db="UniProtKB">
        <authorList>
            <consortium name="WormBaseParasite"/>
        </authorList>
    </citation>
    <scope>IDENTIFICATION</scope>
</reference>
<dbReference type="WBParaSite" id="L893_g33378.t1">
    <property type="protein sequence ID" value="L893_g33378.t1"/>
    <property type="gene ID" value="L893_g33378"/>
</dbReference>
<dbReference type="AlphaFoldDB" id="A0A1I8A6L8"/>
<proteinExistence type="predicted"/>
<organism evidence="2 3">
    <name type="scientific">Steinernema glaseri</name>
    <dbReference type="NCBI Taxonomy" id="37863"/>
    <lineage>
        <taxon>Eukaryota</taxon>
        <taxon>Metazoa</taxon>
        <taxon>Ecdysozoa</taxon>
        <taxon>Nematoda</taxon>
        <taxon>Chromadorea</taxon>
        <taxon>Rhabditida</taxon>
        <taxon>Tylenchina</taxon>
        <taxon>Panagrolaimomorpha</taxon>
        <taxon>Strongyloidoidea</taxon>
        <taxon>Steinernematidae</taxon>
        <taxon>Steinernema</taxon>
    </lineage>
</organism>